<evidence type="ECO:0000313" key="1">
    <source>
        <dbReference type="EMBL" id="GGD89756.1"/>
    </source>
</evidence>
<accession>A0A917E1H7</accession>
<reference evidence="1" key="1">
    <citation type="journal article" date="2014" name="Int. J. Syst. Evol. Microbiol.">
        <title>Complete genome sequence of Corynebacterium casei LMG S-19264T (=DSM 44701T), isolated from a smear-ripened cheese.</title>
        <authorList>
            <consortium name="US DOE Joint Genome Institute (JGI-PGF)"/>
            <person name="Walter F."/>
            <person name="Albersmeier A."/>
            <person name="Kalinowski J."/>
            <person name="Ruckert C."/>
        </authorList>
    </citation>
    <scope>NUCLEOTIDE SEQUENCE</scope>
    <source>
        <strain evidence="1">CGMCC 1.15178</strain>
    </source>
</reference>
<dbReference type="AlphaFoldDB" id="A0A917E1H7"/>
<comment type="caution">
    <text evidence="1">The sequence shown here is derived from an EMBL/GenBank/DDBJ whole genome shotgun (WGS) entry which is preliminary data.</text>
</comment>
<organism evidence="1 2">
    <name type="scientific">Paenibacillus nasutitermitis</name>
    <dbReference type="NCBI Taxonomy" id="1652958"/>
    <lineage>
        <taxon>Bacteria</taxon>
        <taxon>Bacillati</taxon>
        <taxon>Bacillota</taxon>
        <taxon>Bacilli</taxon>
        <taxon>Bacillales</taxon>
        <taxon>Paenibacillaceae</taxon>
        <taxon>Paenibacillus</taxon>
    </lineage>
</organism>
<proteinExistence type="predicted"/>
<reference evidence="1" key="2">
    <citation type="submission" date="2020-09" db="EMBL/GenBank/DDBJ databases">
        <authorList>
            <person name="Sun Q."/>
            <person name="Zhou Y."/>
        </authorList>
    </citation>
    <scope>NUCLEOTIDE SEQUENCE</scope>
    <source>
        <strain evidence="1">CGMCC 1.15178</strain>
    </source>
</reference>
<gene>
    <name evidence="1" type="ORF">GCM10010911_55500</name>
</gene>
<sequence length="45" mass="5002">MKVTKTGAKYSQLPEVEDFAPGCFKVELIDRKGTVSTQNNSNRRG</sequence>
<keyword evidence="2" id="KW-1185">Reference proteome</keyword>
<protein>
    <submittedName>
        <fullName evidence="1">Uncharacterized protein</fullName>
    </submittedName>
</protein>
<name>A0A917E1H7_9BACL</name>
<dbReference type="EMBL" id="BMHP01000004">
    <property type="protein sequence ID" value="GGD89756.1"/>
    <property type="molecule type" value="Genomic_DNA"/>
</dbReference>
<dbReference type="Proteomes" id="UP000612456">
    <property type="component" value="Unassembled WGS sequence"/>
</dbReference>
<evidence type="ECO:0000313" key="2">
    <source>
        <dbReference type="Proteomes" id="UP000612456"/>
    </source>
</evidence>